<keyword evidence="5" id="KW-0175">Coiled coil</keyword>
<keyword evidence="4" id="KW-0009">Actin-binding</keyword>
<comment type="similarity">
    <text evidence="1">Belongs to the heat shock protein 90 family.</text>
</comment>
<evidence type="ECO:0000256" key="3">
    <source>
        <dbReference type="ARBA" id="ARBA00023186"/>
    </source>
</evidence>
<dbReference type="PANTHER" id="PTHR11915">
    <property type="entry name" value="SPECTRIN/FILAMIN RELATED CYTOSKELETAL PROTEIN"/>
    <property type="match status" value="1"/>
</dbReference>
<dbReference type="Pfam" id="PF00435">
    <property type="entry name" value="Spectrin"/>
    <property type="match status" value="8"/>
</dbReference>
<sequence length="1500" mass="173898">MLQAIAREKAEKFRKLQDASRSAQALVEQMVTEGTDAESIKQASEQLNNRWTEFCQLLSERINWLEYQNNIITFYNQLQHLEQITTTAENWLKTQPTIPTEPITIKSQLKICKDEVNRLSILQPQIEQLRIKNISLKEKGQGPIFLDADFVAFTNHFNHIFADVQAREKELQTVFDALPPTRYQETMSTIRTWIQQSENKLSIPHLSVTEYEIMEQRLGKLQALQSSLKEQESGFSYLSTTVKEMSQKAPSEITQKYQLEFQEVEGRWKKLSTQLMEHSQKLEDHMNKLRKIQNHIKTLKKWMAEVDVFLKEEWPALGDSEILKKQLKQCRLLVSDIQTIQPSLNSVNEGGQKIKSEAEQEFASRFETELRELNSQWDYMCRQVYTRKEALKAGLDKTVSLQKDLSEMHEWMTQAEEEYLERDFEYKTPDELQTAVEEMKRAKEEALQKETKVKLLTETVNSVIAQAPPAAQEALKKELETLTTNYQWLCTRLNGKCKTLEEVWACWHELLSYLEKANKWLNEVELKLKATENIPAGPEEIAEVLESLENLMQHSEDNPNQIRILAQTLTDGGVMDELINEELETFNSRWRELHEEAVRKQKLLEQSIQSAQEIEKSLNLIQESLEFIDKQLTAYIADKVDAAQMPQEAQKIQSDLTSHEISLEEMKKHNQGKEAAPRVLSQIDIAQKKLQDVSMKFRLFQKPANFEQRLEESKMILDEVKMHLPALETKSVEQEVVQSQLNHCVNLYKSLSEVKSEVEMVIKTGRQIVQKKQTENPKELDERVTALKLHYNELGAKVTEKKQQLEKCLKLSRKMRKEMNVLTEWLAATDMELTKRSAVEGMPSNLDAEVAWGKATQKEIEKQKAHLKSVTEIGEALKAVLGKKETLVEDKLSLLNSNWIAVTSRAEEWLNLLLEYQKHMETFDQNVQHITKWIIRTDELLDESEKKKPQQKEDILKRLKAEMNDIRPKVDSTRDQAANLMANRGDHCRKVIEPQISELNRRFAAISHRIKTGKASIPLKELEQFNSDIQKLLEPLEAEIQQGVNLKEEDFNKDMSEDNEGTVNELLQRGENLQQRITDERKREEIKIKQQLLQTKHNALKEIDRELQKKKEELNAVRRQAEGLSENGAAMAVEPTQIQLSKRWRDIESSFAQFRRLNFAQIHTLREGTMVVTTEDMPLDVSYVPSTYLTEISHISQALSEVEQLLNAPELCAKDFEDLFKQEESLKNIKDNLQQISGRIDAIHTKKTGALQNATSVERGKLQDAVAQLDFQWDKVNRMYKERQGPKSNQCSLPCGRSKEPPPPSRSNKELQDGIGQRQIVAKTLNTTGEEIIQQSSKTDANILQEKLGSLSLRWHEICTQLSERKKRSTSQSVISLLFQELPREHDKKVSDDEAEEKEDKEEEKEKEEKESDDKPEIDDVGSDVKEGKKDGDKKKRKGKYIDQKELKQNKAFFVWTRNPDDITNEEYGEFYKSLTNDWEEHLAVKHFYVEGQLECQALL</sequence>
<evidence type="ECO:0000313" key="7">
    <source>
        <dbReference type="EMBL" id="KAH0511885.1"/>
    </source>
</evidence>
<dbReference type="InterPro" id="IPR020568">
    <property type="entry name" value="Ribosomal_Su5_D2-typ_SF"/>
</dbReference>
<dbReference type="SUPFAM" id="SSF54211">
    <property type="entry name" value="Ribosomal protein S5 domain 2-like"/>
    <property type="match status" value="1"/>
</dbReference>
<protein>
    <submittedName>
        <fullName evidence="7">Dystrophin</fullName>
    </submittedName>
</protein>
<dbReference type="GO" id="GO:0005737">
    <property type="term" value="C:cytoplasm"/>
    <property type="evidence" value="ECO:0007669"/>
    <property type="project" value="UniProtKB-ARBA"/>
</dbReference>
<feature type="coiled-coil region" evidence="5">
    <location>
        <begin position="1063"/>
        <end position="1127"/>
    </location>
</feature>
<dbReference type="Gene3D" id="3.30.230.80">
    <property type="match status" value="1"/>
</dbReference>
<evidence type="ECO:0000313" key="8">
    <source>
        <dbReference type="Proteomes" id="UP000710432"/>
    </source>
</evidence>
<dbReference type="EMBL" id="JAATJU010022141">
    <property type="protein sequence ID" value="KAH0511885.1"/>
    <property type="molecule type" value="Genomic_DNA"/>
</dbReference>
<feature type="compositionally biased region" description="Acidic residues" evidence="6">
    <location>
        <begin position="1393"/>
        <end position="1406"/>
    </location>
</feature>
<dbReference type="FunFam" id="1.20.58.60:FF:000140">
    <property type="entry name" value="dystrophin isoform X1"/>
    <property type="match status" value="1"/>
</dbReference>
<feature type="coiled-coil region" evidence="5">
    <location>
        <begin position="432"/>
        <end position="459"/>
    </location>
</feature>
<feature type="region of interest" description="Disordered" evidence="6">
    <location>
        <begin position="1282"/>
        <end position="1314"/>
    </location>
</feature>
<feature type="compositionally biased region" description="Basic and acidic residues" evidence="6">
    <location>
        <begin position="1423"/>
        <end position="1442"/>
    </location>
</feature>
<dbReference type="CDD" id="cd00176">
    <property type="entry name" value="SPEC"/>
    <property type="match status" value="3"/>
</dbReference>
<dbReference type="GO" id="GO:0140662">
    <property type="term" value="F:ATP-dependent protein folding chaperone"/>
    <property type="evidence" value="ECO:0007669"/>
    <property type="project" value="InterPro"/>
</dbReference>
<evidence type="ECO:0000256" key="2">
    <source>
        <dbReference type="ARBA" id="ARBA00022737"/>
    </source>
</evidence>
<dbReference type="SMART" id="SM00150">
    <property type="entry name" value="SPEC"/>
    <property type="match status" value="8"/>
</dbReference>
<dbReference type="SUPFAM" id="SSF46966">
    <property type="entry name" value="Spectrin repeat"/>
    <property type="match status" value="7"/>
</dbReference>
<evidence type="ECO:0000256" key="6">
    <source>
        <dbReference type="SAM" id="MobiDB-lite"/>
    </source>
</evidence>
<dbReference type="Pfam" id="PF00183">
    <property type="entry name" value="HSP90"/>
    <property type="match status" value="1"/>
</dbReference>
<dbReference type="InterPro" id="IPR002017">
    <property type="entry name" value="Spectrin_repeat"/>
</dbReference>
<dbReference type="GO" id="GO:0051082">
    <property type="term" value="F:unfolded protein binding"/>
    <property type="evidence" value="ECO:0007669"/>
    <property type="project" value="InterPro"/>
</dbReference>
<evidence type="ECO:0000256" key="4">
    <source>
        <dbReference type="ARBA" id="ARBA00023203"/>
    </source>
</evidence>
<dbReference type="InterPro" id="IPR018159">
    <property type="entry name" value="Spectrin/alpha-actinin"/>
</dbReference>
<evidence type="ECO:0000256" key="1">
    <source>
        <dbReference type="ARBA" id="ARBA00008239"/>
    </source>
</evidence>
<reference evidence="7" key="1">
    <citation type="submission" date="2020-03" db="EMBL/GenBank/DDBJ databases">
        <title>Studies in the Genomics of Life Span.</title>
        <authorList>
            <person name="Glass D."/>
        </authorList>
    </citation>
    <scope>NUCLEOTIDE SEQUENCE</scope>
    <source>
        <strain evidence="7">LTLLF</strain>
        <tissue evidence="7">Muscle</tissue>
    </source>
</reference>
<dbReference type="Proteomes" id="UP000710432">
    <property type="component" value="Unassembled WGS sequence"/>
</dbReference>
<keyword evidence="3" id="KW-0143">Chaperone</keyword>
<accession>A0A8J6KTB2</accession>
<dbReference type="GO" id="GO:0003779">
    <property type="term" value="F:actin binding"/>
    <property type="evidence" value="ECO:0007669"/>
    <property type="project" value="UniProtKB-KW"/>
</dbReference>
<gene>
    <name evidence="7" type="ORF">LTLLF_149720</name>
</gene>
<dbReference type="FunFam" id="1.20.58.60:FF:000183">
    <property type="entry name" value="dystrophin isoform X2"/>
    <property type="match status" value="1"/>
</dbReference>
<proteinExistence type="inferred from homology"/>
<comment type="caution">
    <text evidence="7">The sequence shown here is derived from an EMBL/GenBank/DDBJ whole genome shotgun (WGS) entry which is preliminary data.</text>
</comment>
<feature type="region of interest" description="Disordered" evidence="6">
    <location>
        <begin position="1385"/>
        <end position="1442"/>
    </location>
</feature>
<dbReference type="Gene3D" id="1.20.58.60">
    <property type="match status" value="7"/>
</dbReference>
<dbReference type="InterPro" id="IPR001404">
    <property type="entry name" value="Hsp90_fam"/>
</dbReference>
<keyword evidence="2" id="KW-0677">Repeat</keyword>
<organism evidence="7 8">
    <name type="scientific">Microtus ochrogaster</name>
    <name type="common">Prairie vole</name>
    <dbReference type="NCBI Taxonomy" id="79684"/>
    <lineage>
        <taxon>Eukaryota</taxon>
        <taxon>Metazoa</taxon>
        <taxon>Chordata</taxon>
        <taxon>Craniata</taxon>
        <taxon>Vertebrata</taxon>
        <taxon>Euteleostomi</taxon>
        <taxon>Mammalia</taxon>
        <taxon>Eutheria</taxon>
        <taxon>Euarchontoglires</taxon>
        <taxon>Glires</taxon>
        <taxon>Rodentia</taxon>
        <taxon>Myomorpha</taxon>
        <taxon>Muroidea</taxon>
        <taxon>Cricetidae</taxon>
        <taxon>Arvicolinae</taxon>
        <taxon>Microtus</taxon>
    </lineage>
</organism>
<dbReference type="FunFam" id="1.20.58.60:FF:000102">
    <property type="entry name" value="utrophin isoform X2"/>
    <property type="match status" value="1"/>
</dbReference>
<dbReference type="GO" id="GO:0005524">
    <property type="term" value="F:ATP binding"/>
    <property type="evidence" value="ECO:0007669"/>
    <property type="project" value="InterPro"/>
</dbReference>
<name>A0A8J6KTB2_MICOH</name>
<dbReference type="GO" id="GO:0016887">
    <property type="term" value="F:ATP hydrolysis activity"/>
    <property type="evidence" value="ECO:0007669"/>
    <property type="project" value="InterPro"/>
</dbReference>
<evidence type="ECO:0000256" key="5">
    <source>
        <dbReference type="SAM" id="Coils"/>
    </source>
</evidence>